<proteinExistence type="predicted"/>
<protein>
    <submittedName>
        <fullName evidence="2">Uncharacterized protein</fullName>
    </submittedName>
</protein>
<comment type="caution">
    <text evidence="2">The sequence shown here is derived from an EMBL/GenBank/DDBJ whole genome shotgun (WGS) entry which is preliminary data.</text>
</comment>
<organism evidence="2 3">
    <name type="scientific">Grus japonensis</name>
    <name type="common">Japanese crane</name>
    <name type="synonym">Red-crowned crane</name>
    <dbReference type="NCBI Taxonomy" id="30415"/>
    <lineage>
        <taxon>Eukaryota</taxon>
        <taxon>Metazoa</taxon>
        <taxon>Chordata</taxon>
        <taxon>Craniata</taxon>
        <taxon>Vertebrata</taxon>
        <taxon>Euteleostomi</taxon>
        <taxon>Archelosauria</taxon>
        <taxon>Archosauria</taxon>
        <taxon>Dinosauria</taxon>
        <taxon>Saurischia</taxon>
        <taxon>Theropoda</taxon>
        <taxon>Coelurosauria</taxon>
        <taxon>Aves</taxon>
        <taxon>Neognathae</taxon>
        <taxon>Neoaves</taxon>
        <taxon>Gruiformes</taxon>
        <taxon>Gruidae</taxon>
        <taxon>Grus</taxon>
    </lineage>
</organism>
<feature type="compositionally biased region" description="Polar residues" evidence="1">
    <location>
        <begin position="243"/>
        <end position="258"/>
    </location>
</feature>
<reference evidence="2 3" key="1">
    <citation type="submission" date="2024-06" db="EMBL/GenBank/DDBJ databases">
        <title>The draft genome of Grus japonensis, version 3.</title>
        <authorList>
            <person name="Nabeshima K."/>
            <person name="Suzuki S."/>
            <person name="Onuma M."/>
        </authorList>
    </citation>
    <scope>NUCLEOTIDE SEQUENCE [LARGE SCALE GENOMIC DNA]</scope>
    <source>
        <strain evidence="2 3">451A</strain>
    </source>
</reference>
<gene>
    <name evidence="2" type="ORF">GRJ2_002716600</name>
</gene>
<sequence>MCARLQGYDLIGIMEMWWDGSYDWSVGMEGYRLFRKDRQDRRGRGVSPSVSMTSCSAWNSTWGWMRSLWVRIKGSTGAREVIAGICYRPPKQEDRADEALYRQEQPHVHKPWSSLRDFNHPAIGWRDNAAGHKESRKFLECVDDNFLLQVTEEPMRRGATLDLVLTNKEGLVGDVKLKGSLGCSDHEMVEFRILEAVRSAHSKLIALDFRGADFGLFRNLPGRYHGTKPWSEEGPKTAGWYSRVTSSKLRSDASQQRRSQAKMPRALPPSPPHG</sequence>
<accession>A0ABC9XXM7</accession>
<dbReference type="PANTHER" id="PTHR33395:SF22">
    <property type="entry name" value="REVERSE TRANSCRIPTASE DOMAIN-CONTAINING PROTEIN"/>
    <property type="match status" value="1"/>
</dbReference>
<dbReference type="PANTHER" id="PTHR33395">
    <property type="entry name" value="TRANSCRIPTASE, PUTATIVE-RELATED-RELATED"/>
    <property type="match status" value="1"/>
</dbReference>
<dbReference type="SUPFAM" id="SSF56219">
    <property type="entry name" value="DNase I-like"/>
    <property type="match status" value="1"/>
</dbReference>
<dbReference type="AlphaFoldDB" id="A0ABC9XXM7"/>
<dbReference type="Gene3D" id="3.60.10.10">
    <property type="entry name" value="Endonuclease/exonuclease/phosphatase"/>
    <property type="match status" value="1"/>
</dbReference>
<evidence type="ECO:0000256" key="1">
    <source>
        <dbReference type="SAM" id="MobiDB-lite"/>
    </source>
</evidence>
<feature type="region of interest" description="Disordered" evidence="1">
    <location>
        <begin position="225"/>
        <end position="274"/>
    </location>
</feature>
<evidence type="ECO:0000313" key="3">
    <source>
        <dbReference type="Proteomes" id="UP001623348"/>
    </source>
</evidence>
<dbReference type="InterPro" id="IPR036691">
    <property type="entry name" value="Endo/exonu/phosph_ase_sf"/>
</dbReference>
<dbReference type="EMBL" id="BAAFJT010000040">
    <property type="protein sequence ID" value="GAB0202510.1"/>
    <property type="molecule type" value="Genomic_DNA"/>
</dbReference>
<evidence type="ECO:0000313" key="2">
    <source>
        <dbReference type="EMBL" id="GAB0202510.1"/>
    </source>
</evidence>
<dbReference type="Proteomes" id="UP001623348">
    <property type="component" value="Unassembled WGS sequence"/>
</dbReference>
<keyword evidence="3" id="KW-1185">Reference proteome</keyword>
<name>A0ABC9XXM7_GRUJA</name>